<sequence length="555" mass="64722">MNNPIVNLWDVDLDYKGENEYSSFFSTEGNFHTYPAKAVPQMVQTLLGLIRETYGIETVLDPFVGSGTVALESKYLGLKFYGSDLNPLSILLSKTKVLTVEETEYTINEINQFLKDNLEINNMVDIVNFKNISYWFLQKHIHELSFLKGKVKKFIKDTPFKYREQFTLILLTALSSTIRQVSLTRNSEFKLFRMSPNKIKEHGKLDSIQLFKENVEVILDLLERIDIEGITDNTPEIYINNAKDLSYLKDKKVDLILTSPPYGDSRSTVAYGQFSRLSIQWLSDLMKEYLNISYIEDNCDEHLLGGKKSKAVINRSEILERSQTLQALYHEMESKVREEESNYRQALEKLGEVEKSLVDIDRERFLEYLNDNELLAGIIVQRIRLSISKKLRHEDEKSDKEVKGISFLATYLLTIVLYRGDNQQFLETLPFISDIIPRVRETINRKIASFKKRLEEVMHFFDDLYEVVLRTDEVLKDKGIQAWIVGHRTVMGDININFEKILSDWFDGLGYKNITSLSREYSFKRLPLSINSTILRYEEIQTMLQEYILIVQKNK</sequence>
<proteinExistence type="inferred from homology"/>
<dbReference type="GO" id="GO:0008168">
    <property type="term" value="F:methyltransferase activity"/>
    <property type="evidence" value="ECO:0007669"/>
    <property type="project" value="UniProtKB-KW"/>
</dbReference>
<accession>A0ABT9VYR4</accession>
<keyword evidence="10" id="KW-1185">Reference proteome</keyword>
<dbReference type="SUPFAM" id="SSF53335">
    <property type="entry name" value="S-adenosyl-L-methionine-dependent methyltransferases"/>
    <property type="match status" value="1"/>
</dbReference>
<feature type="coiled-coil region" evidence="8">
    <location>
        <begin position="322"/>
        <end position="356"/>
    </location>
</feature>
<dbReference type="Pfam" id="PF02086">
    <property type="entry name" value="MethyltransfD12"/>
    <property type="match status" value="1"/>
</dbReference>
<evidence type="ECO:0000313" key="10">
    <source>
        <dbReference type="Proteomes" id="UP001235840"/>
    </source>
</evidence>
<organism evidence="9 10">
    <name type="scientific">Caldalkalibacillus horti</name>
    <dbReference type="NCBI Taxonomy" id="77523"/>
    <lineage>
        <taxon>Bacteria</taxon>
        <taxon>Bacillati</taxon>
        <taxon>Bacillota</taxon>
        <taxon>Bacilli</taxon>
        <taxon>Bacillales</taxon>
        <taxon>Bacillaceae</taxon>
        <taxon>Caldalkalibacillus</taxon>
    </lineage>
</organism>
<evidence type="ECO:0000256" key="3">
    <source>
        <dbReference type="ARBA" id="ARBA00022603"/>
    </source>
</evidence>
<keyword evidence="4" id="KW-0808">Transferase</keyword>
<keyword evidence="8" id="KW-0175">Coiled coil</keyword>
<evidence type="ECO:0000256" key="4">
    <source>
        <dbReference type="ARBA" id="ARBA00022679"/>
    </source>
</evidence>
<dbReference type="PROSITE" id="PS00093">
    <property type="entry name" value="N4_MTASE"/>
    <property type="match status" value="1"/>
</dbReference>
<evidence type="ECO:0000313" key="9">
    <source>
        <dbReference type="EMBL" id="MDQ0166135.1"/>
    </source>
</evidence>
<keyword evidence="3 9" id="KW-0489">Methyltransferase</keyword>
<keyword evidence="5" id="KW-0949">S-adenosyl-L-methionine</keyword>
<evidence type="ECO:0000256" key="7">
    <source>
        <dbReference type="ARBA" id="ARBA00049120"/>
    </source>
</evidence>
<dbReference type="InterPro" id="IPR012327">
    <property type="entry name" value="MeTrfase_D12"/>
</dbReference>
<dbReference type="Proteomes" id="UP001235840">
    <property type="component" value="Unassembled WGS sequence"/>
</dbReference>
<dbReference type="InterPro" id="IPR029063">
    <property type="entry name" value="SAM-dependent_MTases_sf"/>
</dbReference>
<evidence type="ECO:0000256" key="2">
    <source>
        <dbReference type="ARBA" id="ARBA00012185"/>
    </source>
</evidence>
<dbReference type="Gene3D" id="3.40.50.150">
    <property type="entry name" value="Vaccinia Virus protein VP39"/>
    <property type="match status" value="2"/>
</dbReference>
<dbReference type="GO" id="GO:0032259">
    <property type="term" value="P:methylation"/>
    <property type="evidence" value="ECO:0007669"/>
    <property type="project" value="UniProtKB-KW"/>
</dbReference>
<evidence type="ECO:0000256" key="8">
    <source>
        <dbReference type="SAM" id="Coils"/>
    </source>
</evidence>
<gene>
    <name evidence="9" type="ORF">J2S11_002036</name>
</gene>
<dbReference type="EMBL" id="JAUSTY010000007">
    <property type="protein sequence ID" value="MDQ0166135.1"/>
    <property type="molecule type" value="Genomic_DNA"/>
</dbReference>
<evidence type="ECO:0000256" key="6">
    <source>
        <dbReference type="ARBA" id="ARBA00022747"/>
    </source>
</evidence>
<evidence type="ECO:0000256" key="1">
    <source>
        <dbReference type="ARBA" id="ARBA00010203"/>
    </source>
</evidence>
<comment type="caution">
    <text evidence="9">The sequence shown here is derived from an EMBL/GenBank/DDBJ whole genome shotgun (WGS) entry which is preliminary data.</text>
</comment>
<evidence type="ECO:0000256" key="5">
    <source>
        <dbReference type="ARBA" id="ARBA00022691"/>
    </source>
</evidence>
<dbReference type="RefSeq" id="WP_307394114.1">
    <property type="nucleotide sequence ID" value="NZ_BAAADK010000048.1"/>
</dbReference>
<dbReference type="EC" id="2.1.1.113" evidence="2"/>
<comment type="catalytic activity">
    <reaction evidence="7">
        <text>a 2'-deoxycytidine in DNA + S-adenosyl-L-methionine = an N(4)-methyl-2'-deoxycytidine in DNA + S-adenosyl-L-homocysteine + H(+)</text>
        <dbReference type="Rhea" id="RHEA:16857"/>
        <dbReference type="Rhea" id="RHEA-COMP:11369"/>
        <dbReference type="Rhea" id="RHEA-COMP:13674"/>
        <dbReference type="ChEBI" id="CHEBI:15378"/>
        <dbReference type="ChEBI" id="CHEBI:57856"/>
        <dbReference type="ChEBI" id="CHEBI:59789"/>
        <dbReference type="ChEBI" id="CHEBI:85452"/>
        <dbReference type="ChEBI" id="CHEBI:137933"/>
        <dbReference type="EC" id="2.1.1.113"/>
    </reaction>
</comment>
<name>A0ABT9VYR4_9BACI</name>
<keyword evidence="6" id="KW-0680">Restriction system</keyword>
<protein>
    <recommendedName>
        <fullName evidence="2">site-specific DNA-methyltransferase (cytosine-N(4)-specific)</fullName>
        <ecNumber evidence="2">2.1.1.113</ecNumber>
    </recommendedName>
</protein>
<comment type="similarity">
    <text evidence="1">Belongs to the N(4)/N(6)-methyltransferase family. N(4) subfamily.</text>
</comment>
<dbReference type="InterPro" id="IPR017985">
    <property type="entry name" value="MeTrfase_CN4_CS"/>
</dbReference>
<reference evidence="9 10" key="1">
    <citation type="submission" date="2023-07" db="EMBL/GenBank/DDBJ databases">
        <title>Genomic Encyclopedia of Type Strains, Phase IV (KMG-IV): sequencing the most valuable type-strain genomes for metagenomic binning, comparative biology and taxonomic classification.</title>
        <authorList>
            <person name="Goeker M."/>
        </authorList>
    </citation>
    <scope>NUCLEOTIDE SEQUENCE [LARGE SCALE GENOMIC DNA]</scope>
    <source>
        <strain evidence="9 10">DSM 12751</strain>
    </source>
</reference>